<evidence type="ECO:0000313" key="1">
    <source>
        <dbReference type="EMBL" id="GJS50454.1"/>
    </source>
</evidence>
<gene>
    <name evidence="1" type="ORF">Tco_0623816</name>
</gene>
<proteinExistence type="predicted"/>
<name>A0ABQ4WC33_9ASTR</name>
<keyword evidence="2" id="KW-1185">Reference proteome</keyword>
<comment type="caution">
    <text evidence="1">The sequence shown here is derived from an EMBL/GenBank/DDBJ whole genome shotgun (WGS) entry which is preliminary data.</text>
</comment>
<protein>
    <submittedName>
        <fullName evidence="1">Uncharacterized protein</fullName>
    </submittedName>
</protein>
<reference evidence="1" key="1">
    <citation type="journal article" date="2022" name="Int. J. Mol. Sci.">
        <title>Draft Genome of Tanacetum Coccineum: Genomic Comparison of Closely Related Tanacetum-Family Plants.</title>
        <authorList>
            <person name="Yamashiro T."/>
            <person name="Shiraishi A."/>
            <person name="Nakayama K."/>
            <person name="Satake H."/>
        </authorList>
    </citation>
    <scope>NUCLEOTIDE SEQUENCE</scope>
</reference>
<organism evidence="1 2">
    <name type="scientific">Tanacetum coccineum</name>
    <dbReference type="NCBI Taxonomy" id="301880"/>
    <lineage>
        <taxon>Eukaryota</taxon>
        <taxon>Viridiplantae</taxon>
        <taxon>Streptophyta</taxon>
        <taxon>Embryophyta</taxon>
        <taxon>Tracheophyta</taxon>
        <taxon>Spermatophyta</taxon>
        <taxon>Magnoliopsida</taxon>
        <taxon>eudicotyledons</taxon>
        <taxon>Gunneridae</taxon>
        <taxon>Pentapetalae</taxon>
        <taxon>asterids</taxon>
        <taxon>campanulids</taxon>
        <taxon>Asterales</taxon>
        <taxon>Asteraceae</taxon>
        <taxon>Asteroideae</taxon>
        <taxon>Anthemideae</taxon>
        <taxon>Anthemidinae</taxon>
        <taxon>Tanacetum</taxon>
    </lineage>
</organism>
<accession>A0ABQ4WC33</accession>
<reference evidence="1" key="2">
    <citation type="submission" date="2022-01" db="EMBL/GenBank/DDBJ databases">
        <authorList>
            <person name="Yamashiro T."/>
            <person name="Shiraishi A."/>
            <person name="Satake H."/>
            <person name="Nakayama K."/>
        </authorList>
    </citation>
    <scope>NUCLEOTIDE SEQUENCE</scope>
</reference>
<sequence length="176" mass="20041">MTPARVILDGEEKEAVRRLQFTTPPNPTSNITSRSQKHFVTPVHPNTQAVDEAFITANYSQLEPLMRRRMEELRLHVIFWGTERLTLQGVPPLLAAQYKKRRGRRGHCHLTKLPSRTEALPTKLTTNNSIQGKKEVIETALQSLVTTSKYSRDDVKNFYDDVKVADSEKPKEDSTG</sequence>
<evidence type="ECO:0000313" key="2">
    <source>
        <dbReference type="Proteomes" id="UP001151760"/>
    </source>
</evidence>
<dbReference type="EMBL" id="BQNB010008517">
    <property type="protein sequence ID" value="GJS50454.1"/>
    <property type="molecule type" value="Genomic_DNA"/>
</dbReference>
<dbReference type="Proteomes" id="UP001151760">
    <property type="component" value="Unassembled WGS sequence"/>
</dbReference>